<evidence type="ECO:0000313" key="1">
    <source>
        <dbReference type="EMBL" id="MFD2753269.1"/>
    </source>
</evidence>
<dbReference type="Proteomes" id="UP001597463">
    <property type="component" value="Unassembled WGS sequence"/>
</dbReference>
<sequence>MPMPSPRLQLPAPGPLARWVLLAWVCVMLTGVAAPWARAAAMGRLEPACSASGEIRWVPSPVAQDDAVPAVHGIDCPLCLPLLAPPPAGTHNACRAAPEMAFVVAGYVGPWNRTAQVLPQPRAPPLEVFNKHG</sequence>
<keyword evidence="2" id="KW-1185">Reference proteome</keyword>
<gene>
    <name evidence="1" type="ORF">ACFSW6_04150</name>
</gene>
<name>A0ABW5UI49_9BURK</name>
<proteinExistence type="predicted"/>
<comment type="caution">
    <text evidence="1">The sequence shown here is derived from an EMBL/GenBank/DDBJ whole genome shotgun (WGS) entry which is preliminary data.</text>
</comment>
<reference evidence="2" key="1">
    <citation type="journal article" date="2019" name="Int. J. Syst. Evol. Microbiol.">
        <title>The Global Catalogue of Microorganisms (GCM) 10K type strain sequencing project: providing services to taxonomists for standard genome sequencing and annotation.</title>
        <authorList>
            <consortium name="The Broad Institute Genomics Platform"/>
            <consortium name="The Broad Institute Genome Sequencing Center for Infectious Disease"/>
            <person name="Wu L."/>
            <person name="Ma J."/>
        </authorList>
    </citation>
    <scope>NUCLEOTIDE SEQUENCE [LARGE SCALE GENOMIC DNA]</scope>
    <source>
        <strain evidence="2">TISTR 1906</strain>
    </source>
</reference>
<protein>
    <recommendedName>
        <fullName evidence="3">DUF2946 domain-containing protein</fullName>
    </recommendedName>
</protein>
<evidence type="ECO:0008006" key="3">
    <source>
        <dbReference type="Google" id="ProtNLM"/>
    </source>
</evidence>
<accession>A0ABW5UI49</accession>
<dbReference type="RefSeq" id="WP_245633401.1">
    <property type="nucleotide sequence ID" value="NZ_BCNT01000011.1"/>
</dbReference>
<evidence type="ECO:0000313" key="2">
    <source>
        <dbReference type="Proteomes" id="UP001597463"/>
    </source>
</evidence>
<organism evidence="1 2">
    <name type="scientific">Comamonas terrae</name>
    <dbReference type="NCBI Taxonomy" id="673548"/>
    <lineage>
        <taxon>Bacteria</taxon>
        <taxon>Pseudomonadati</taxon>
        <taxon>Pseudomonadota</taxon>
        <taxon>Betaproteobacteria</taxon>
        <taxon>Burkholderiales</taxon>
        <taxon>Comamonadaceae</taxon>
        <taxon>Comamonas</taxon>
    </lineage>
</organism>
<dbReference type="EMBL" id="JBHUMV010000002">
    <property type="protein sequence ID" value="MFD2753269.1"/>
    <property type="molecule type" value="Genomic_DNA"/>
</dbReference>